<comment type="caution">
    <text evidence="2">The sequence shown here is derived from an EMBL/GenBank/DDBJ whole genome shotgun (WGS) entry which is preliminary data.</text>
</comment>
<dbReference type="AlphaFoldDB" id="A0A2M9YTB4"/>
<evidence type="ECO:0000313" key="5">
    <source>
        <dbReference type="Proteomes" id="UP000232188"/>
    </source>
</evidence>
<protein>
    <submittedName>
        <fullName evidence="2">Uncharacterized protein</fullName>
    </submittedName>
</protein>
<reference evidence="4 5" key="1">
    <citation type="submission" date="2017-07" db="EMBL/GenBank/DDBJ databases">
        <title>Leptospira spp. isolated from tropical soils.</title>
        <authorList>
            <person name="Thibeaux R."/>
            <person name="Iraola G."/>
            <person name="Ferres I."/>
            <person name="Bierque E."/>
            <person name="Girault D."/>
            <person name="Soupe-Gilbert M.-E."/>
            <person name="Picardeau M."/>
            <person name="Goarant C."/>
        </authorList>
    </citation>
    <scope>NUCLEOTIDE SEQUENCE [LARGE SCALE GENOMIC DNA]</scope>
    <source>
        <strain evidence="2 5">FH2-B-C1</strain>
        <strain evidence="3 4">FH2-B-D1</strain>
    </source>
</reference>
<keyword evidence="4" id="KW-1185">Reference proteome</keyword>
<evidence type="ECO:0000313" key="3">
    <source>
        <dbReference type="EMBL" id="PJZ60473.1"/>
    </source>
</evidence>
<proteinExistence type="predicted"/>
<feature type="compositionally biased region" description="Polar residues" evidence="1">
    <location>
        <begin position="56"/>
        <end position="66"/>
    </location>
</feature>
<name>A0A2M9YTB4_9LEPT</name>
<dbReference type="EMBL" id="NPDV01000002">
    <property type="protein sequence ID" value="PJZ54759.1"/>
    <property type="molecule type" value="Genomic_DNA"/>
</dbReference>
<organism evidence="2 5">
    <name type="scientific">Leptospira adleri</name>
    <dbReference type="NCBI Taxonomy" id="2023186"/>
    <lineage>
        <taxon>Bacteria</taxon>
        <taxon>Pseudomonadati</taxon>
        <taxon>Spirochaetota</taxon>
        <taxon>Spirochaetia</taxon>
        <taxon>Leptospirales</taxon>
        <taxon>Leptospiraceae</taxon>
        <taxon>Leptospira</taxon>
    </lineage>
</organism>
<evidence type="ECO:0000313" key="4">
    <source>
        <dbReference type="Proteomes" id="UP000232149"/>
    </source>
</evidence>
<gene>
    <name evidence="3" type="ORF">CH376_18390</name>
    <name evidence="2" type="ORF">CH380_03325</name>
</gene>
<dbReference type="Proteomes" id="UP000232188">
    <property type="component" value="Unassembled WGS sequence"/>
</dbReference>
<accession>A0A2M9YTB4</accession>
<evidence type="ECO:0000313" key="2">
    <source>
        <dbReference type="EMBL" id="PJZ54759.1"/>
    </source>
</evidence>
<sequence length="75" mass="9011">MWKRDRHYLKEYEYSKILIFPKLNRSLKGPALQEESDLSQNGKILKNQVSEKLNFISENSQNQNGKTYRKDQVFF</sequence>
<evidence type="ECO:0000256" key="1">
    <source>
        <dbReference type="SAM" id="MobiDB-lite"/>
    </source>
</evidence>
<feature type="region of interest" description="Disordered" evidence="1">
    <location>
        <begin position="56"/>
        <end position="75"/>
    </location>
</feature>
<dbReference type="EMBL" id="NPDU01000061">
    <property type="protein sequence ID" value="PJZ60473.1"/>
    <property type="molecule type" value="Genomic_DNA"/>
</dbReference>
<dbReference type="Proteomes" id="UP000232149">
    <property type="component" value="Unassembled WGS sequence"/>
</dbReference>